<dbReference type="Pfam" id="PF13144">
    <property type="entry name" value="ChapFlgA"/>
    <property type="match status" value="1"/>
</dbReference>
<proteinExistence type="inferred from homology"/>
<reference evidence="6 7" key="1">
    <citation type="submission" date="2019-12" db="EMBL/GenBank/DDBJ databases">
        <title>Complete genome sequence of Algicella marina strain 9Alg 56(T) isolated from the red alga Tichocarpus crinitus.</title>
        <authorList>
            <person name="Kim S.-G."/>
            <person name="Nedashkovskaya O.I."/>
        </authorList>
    </citation>
    <scope>NUCLEOTIDE SEQUENCE [LARGE SCALE GENOMIC DNA]</scope>
    <source>
        <strain evidence="6 7">9Alg 56</strain>
    </source>
</reference>
<evidence type="ECO:0000259" key="5">
    <source>
        <dbReference type="SMART" id="SM00858"/>
    </source>
</evidence>
<dbReference type="AlphaFoldDB" id="A0A6P1T3W1"/>
<protein>
    <recommendedName>
        <fullName evidence="4">Flagella basal body P-ring formation protein FlgA</fullName>
    </recommendedName>
</protein>
<name>A0A6P1T3W1_9RHOB</name>
<keyword evidence="6" id="KW-0966">Cell projection</keyword>
<keyword evidence="6" id="KW-0969">Cilium</keyword>
<evidence type="ECO:0000256" key="1">
    <source>
        <dbReference type="ARBA" id="ARBA00004418"/>
    </source>
</evidence>
<evidence type="ECO:0000256" key="3">
    <source>
        <dbReference type="ARBA" id="ARBA00022764"/>
    </source>
</evidence>
<accession>A0A6P1T3W1</accession>
<sequence length="138" mass="14533">MIRLVALLSLVAASGHCDVLIANRAIPSRSIIAAEDVSVAAQSVQGTYTTPEEVIGREARVTLYPGRPIRRGDVGAPAVVERNQVVPLRYATGGLFIETEGRALARAGVGDLIRVMNITSRTTVTGRVAPDGTIEVGK</sequence>
<dbReference type="CDD" id="cd11614">
    <property type="entry name" value="SAF_CpaB_FlgA_like"/>
    <property type="match status" value="1"/>
</dbReference>
<comment type="subcellular location">
    <subcellularLocation>
        <location evidence="1 4">Periplasm</location>
    </subcellularLocation>
</comment>
<keyword evidence="7" id="KW-1185">Reference proteome</keyword>
<dbReference type="InterPro" id="IPR013974">
    <property type="entry name" value="SAF"/>
</dbReference>
<gene>
    <name evidence="6" type="primary">flgA</name>
    <name evidence="6" type="ORF">GO499_15335</name>
</gene>
<dbReference type="EMBL" id="CP046620">
    <property type="protein sequence ID" value="QHQ36451.1"/>
    <property type="molecule type" value="Genomic_DNA"/>
</dbReference>
<dbReference type="PANTHER" id="PTHR36307:SF1">
    <property type="entry name" value="FLAGELLA BASAL BODY P-RING FORMATION PROTEIN FLGA"/>
    <property type="match status" value="1"/>
</dbReference>
<evidence type="ECO:0000256" key="2">
    <source>
        <dbReference type="ARBA" id="ARBA00022729"/>
    </source>
</evidence>
<dbReference type="RefSeq" id="WP_161862997.1">
    <property type="nucleotide sequence ID" value="NZ_CP046620.1"/>
</dbReference>
<evidence type="ECO:0000313" key="7">
    <source>
        <dbReference type="Proteomes" id="UP000464495"/>
    </source>
</evidence>
<dbReference type="NCBIfam" id="TIGR03170">
    <property type="entry name" value="flgA_cterm"/>
    <property type="match status" value="1"/>
</dbReference>
<keyword evidence="6" id="KW-0282">Flagellum</keyword>
<evidence type="ECO:0000313" key="6">
    <source>
        <dbReference type="EMBL" id="QHQ36451.1"/>
    </source>
</evidence>
<dbReference type="GO" id="GO:0044780">
    <property type="term" value="P:bacterial-type flagellum assembly"/>
    <property type="evidence" value="ECO:0007669"/>
    <property type="project" value="InterPro"/>
</dbReference>
<dbReference type="Proteomes" id="UP000464495">
    <property type="component" value="Chromosome"/>
</dbReference>
<dbReference type="InterPro" id="IPR017585">
    <property type="entry name" value="SAF_FlgA"/>
</dbReference>
<dbReference type="InterPro" id="IPR039246">
    <property type="entry name" value="Flagellar_FlgA"/>
</dbReference>
<evidence type="ECO:0000256" key="4">
    <source>
        <dbReference type="RuleBase" id="RU362063"/>
    </source>
</evidence>
<dbReference type="GO" id="GO:0042597">
    <property type="term" value="C:periplasmic space"/>
    <property type="evidence" value="ECO:0007669"/>
    <property type="project" value="UniProtKB-SubCell"/>
</dbReference>
<keyword evidence="4" id="KW-1005">Bacterial flagellum biogenesis</keyword>
<dbReference type="SMART" id="SM00858">
    <property type="entry name" value="SAF"/>
    <property type="match status" value="1"/>
</dbReference>
<dbReference type="Gene3D" id="2.30.30.760">
    <property type="match status" value="1"/>
</dbReference>
<keyword evidence="2" id="KW-0732">Signal</keyword>
<organism evidence="6 7">
    <name type="scientific">Algicella marina</name>
    <dbReference type="NCBI Taxonomy" id="2683284"/>
    <lineage>
        <taxon>Bacteria</taxon>
        <taxon>Pseudomonadati</taxon>
        <taxon>Pseudomonadota</taxon>
        <taxon>Alphaproteobacteria</taxon>
        <taxon>Rhodobacterales</taxon>
        <taxon>Paracoccaceae</taxon>
        <taxon>Algicella</taxon>
    </lineage>
</organism>
<feature type="domain" description="SAF" evidence="5">
    <location>
        <begin position="17"/>
        <end position="75"/>
    </location>
</feature>
<comment type="similarity">
    <text evidence="4">Belongs to the FlgA family.</text>
</comment>
<keyword evidence="3 4" id="KW-0574">Periplasm</keyword>
<comment type="function">
    <text evidence="4">Involved in the assembly process of the P-ring formation. It may associate with FlgF on the rod constituting a structure essential for the P-ring assembly or may act as a modulator protein for the P-ring assembly.</text>
</comment>
<dbReference type="PANTHER" id="PTHR36307">
    <property type="entry name" value="FLAGELLA BASAL BODY P-RING FORMATION PROTEIN FLGA"/>
    <property type="match status" value="1"/>
</dbReference>
<dbReference type="Gene3D" id="3.90.1210.10">
    <property type="entry name" value="Antifreeze-like/N-acetylneuraminic acid synthase C-terminal domain"/>
    <property type="match status" value="1"/>
</dbReference>
<dbReference type="KEGG" id="amaq:GO499_15335"/>